<dbReference type="InterPro" id="IPR042221">
    <property type="entry name" value="Leu/Phe-tRNA_Trfase_N"/>
</dbReference>
<dbReference type="Gene3D" id="3.40.630.70">
    <property type="entry name" value="Leucyl/phenylalanyl-tRNA-protein transferase, C-terminal domain"/>
    <property type="match status" value="1"/>
</dbReference>
<sequence>MARPFSERVVGDDWRQDAESWIHDQVEQHGDAVTGPIEQPRVRPWSTQLTVPTGAGRLWFKANARALAFEPAVQLELAHLAPDAVDAPYAIDAGRGWMLTRDRGATLRETREPTVEDWQRVVVEVARIQQAAAPQRERLLAVGLPDYSPATVLDRFDRVVEIFSRHPADHPAHVDVDLKRRLIEARPAIADAVEVLSLSALPSTWQHGDVHPNNVFALGDGSMRVFDFGDGQWAHAVEALCVPYGWITSLASIPWEPVLEAYADSWDLEPRDVADMFTTVELTQAVNRAASWSAFLDEASAAEWQDWGEGPLRHLSRVLVHDMTRMPLDPTPWVFDPAEWPPEDCVAAGADLEPGTLLEAYRRGAFPMPHDGQLLWWSPMRRGVLLASDLRVSRSLARSRRRYEVTIDESFEEVIDACADPSRTGAWIDSAIREAYVRMHRLGWAHSIETRDADGRLVGGLYGLSIGRLFAGESMFHWATDASKVALMGLVEVVGDEGLIDTQWRTDHLGSLGVTEWSRERYLLAIAPLVDAEPPAVWQ</sequence>
<dbReference type="Pfam" id="PF01636">
    <property type="entry name" value="APH"/>
    <property type="match status" value="1"/>
</dbReference>
<evidence type="ECO:0000256" key="1">
    <source>
        <dbReference type="ARBA" id="ARBA00022490"/>
    </source>
</evidence>
<gene>
    <name evidence="4" type="primary">aat</name>
    <name evidence="6" type="ORF">ESP70_016700</name>
</gene>
<reference evidence="6" key="1">
    <citation type="submission" date="2019-09" db="EMBL/GenBank/DDBJ databases">
        <authorList>
            <person name="Li J."/>
        </authorList>
    </citation>
    <scope>NUCLEOTIDE SEQUENCE [LARGE SCALE GENOMIC DNA]</scope>
    <source>
        <strain evidence="6">JCM 14732</strain>
    </source>
</reference>
<dbReference type="InterPro" id="IPR011009">
    <property type="entry name" value="Kinase-like_dom_sf"/>
</dbReference>
<keyword evidence="2 4" id="KW-0808">Transferase</keyword>
<dbReference type="EMBL" id="SDPQ02000003">
    <property type="protein sequence ID" value="KAA1395777.1"/>
    <property type="molecule type" value="Genomic_DNA"/>
</dbReference>
<dbReference type="PANTHER" id="PTHR30098:SF2">
    <property type="entry name" value="LEUCYL_PHENYLALANYL-TRNA--PROTEIN TRANSFERASE"/>
    <property type="match status" value="1"/>
</dbReference>
<dbReference type="GO" id="GO:0008914">
    <property type="term" value="F:leucyl-tRNA--protein transferase activity"/>
    <property type="evidence" value="ECO:0007669"/>
    <property type="project" value="UniProtKB-UniRule"/>
</dbReference>
<dbReference type="GO" id="GO:0005737">
    <property type="term" value="C:cytoplasm"/>
    <property type="evidence" value="ECO:0007669"/>
    <property type="project" value="UniProtKB-SubCell"/>
</dbReference>
<comment type="subcellular location">
    <subcellularLocation>
        <location evidence="4">Cytoplasm</location>
    </subcellularLocation>
</comment>
<dbReference type="PANTHER" id="PTHR30098">
    <property type="entry name" value="LEUCYL/PHENYLALANYL-TRNA--PROTEIN TRANSFERASE"/>
    <property type="match status" value="1"/>
</dbReference>
<dbReference type="RefSeq" id="WP_149690428.1">
    <property type="nucleotide sequence ID" value="NZ_SDPQ02000003.1"/>
</dbReference>
<dbReference type="AlphaFoldDB" id="A0A5M4FBZ0"/>
<evidence type="ECO:0000313" key="6">
    <source>
        <dbReference type="EMBL" id="KAA1395777.1"/>
    </source>
</evidence>
<dbReference type="InterPro" id="IPR016181">
    <property type="entry name" value="Acyl_CoA_acyltransferase"/>
</dbReference>
<name>A0A5M4FBZ0_9ACTN</name>
<keyword evidence="3 4" id="KW-0012">Acyltransferase</keyword>
<dbReference type="Proteomes" id="UP000380867">
    <property type="component" value="Unassembled WGS sequence"/>
</dbReference>
<accession>A0A5M4FBZ0</accession>
<evidence type="ECO:0000313" key="7">
    <source>
        <dbReference type="Proteomes" id="UP000380867"/>
    </source>
</evidence>
<comment type="catalytic activity">
    <reaction evidence="4">
        <text>L-phenylalanyl-tRNA(Phe) + an N-terminal L-alpha-aminoacyl-[protein] = an N-terminal L-phenylalanyl-L-alpha-aminoacyl-[protein] + tRNA(Phe)</text>
        <dbReference type="Rhea" id="RHEA:43632"/>
        <dbReference type="Rhea" id="RHEA-COMP:9668"/>
        <dbReference type="Rhea" id="RHEA-COMP:9699"/>
        <dbReference type="Rhea" id="RHEA-COMP:10636"/>
        <dbReference type="Rhea" id="RHEA-COMP:10637"/>
        <dbReference type="ChEBI" id="CHEBI:78442"/>
        <dbReference type="ChEBI" id="CHEBI:78531"/>
        <dbReference type="ChEBI" id="CHEBI:78597"/>
        <dbReference type="ChEBI" id="CHEBI:83561"/>
        <dbReference type="EC" id="2.3.2.6"/>
    </reaction>
</comment>
<comment type="similarity">
    <text evidence="4">Belongs to the L/F-transferase family.</text>
</comment>
<proteinExistence type="inferred from homology"/>
<dbReference type="SUPFAM" id="SSF55729">
    <property type="entry name" value="Acyl-CoA N-acyltransferases (Nat)"/>
    <property type="match status" value="1"/>
</dbReference>
<dbReference type="HAMAP" id="MF_00688">
    <property type="entry name" value="Leu_Phe_trans"/>
    <property type="match status" value="1"/>
</dbReference>
<evidence type="ECO:0000256" key="4">
    <source>
        <dbReference type="HAMAP-Rule" id="MF_00688"/>
    </source>
</evidence>
<comment type="caution">
    <text evidence="6">The sequence shown here is derived from an EMBL/GenBank/DDBJ whole genome shotgun (WGS) entry which is preliminary data.</text>
</comment>
<organism evidence="6 7">
    <name type="scientific">Aeromicrobium ginsengisoli</name>
    <dbReference type="NCBI Taxonomy" id="363867"/>
    <lineage>
        <taxon>Bacteria</taxon>
        <taxon>Bacillati</taxon>
        <taxon>Actinomycetota</taxon>
        <taxon>Actinomycetes</taxon>
        <taxon>Propionibacteriales</taxon>
        <taxon>Nocardioidaceae</taxon>
        <taxon>Aeromicrobium</taxon>
    </lineage>
</organism>
<protein>
    <recommendedName>
        <fullName evidence="4">Leucyl/phenylalanyl-tRNA--protein transferase</fullName>
        <ecNumber evidence="4">2.3.2.6</ecNumber>
    </recommendedName>
    <alternativeName>
        <fullName evidence="4">L/F-transferase</fullName>
    </alternativeName>
    <alternativeName>
        <fullName evidence="4">Leucyltransferase</fullName>
    </alternativeName>
    <alternativeName>
        <fullName evidence="4">Phenyalanyltransferase</fullName>
    </alternativeName>
</protein>
<dbReference type="SUPFAM" id="SSF56112">
    <property type="entry name" value="Protein kinase-like (PK-like)"/>
    <property type="match status" value="1"/>
</dbReference>
<dbReference type="Pfam" id="PF03588">
    <property type="entry name" value="Leu_Phe_trans"/>
    <property type="match status" value="1"/>
</dbReference>
<keyword evidence="1 4" id="KW-0963">Cytoplasm</keyword>
<dbReference type="GO" id="GO:0030163">
    <property type="term" value="P:protein catabolic process"/>
    <property type="evidence" value="ECO:0007669"/>
    <property type="project" value="UniProtKB-UniRule"/>
</dbReference>
<dbReference type="InterPro" id="IPR002575">
    <property type="entry name" value="Aminoglycoside_PTrfase"/>
</dbReference>
<comment type="catalytic activity">
    <reaction evidence="4">
        <text>N-terminal L-arginyl-[protein] + L-leucyl-tRNA(Leu) = N-terminal L-leucyl-L-arginyl-[protein] + tRNA(Leu) + H(+)</text>
        <dbReference type="Rhea" id="RHEA:50416"/>
        <dbReference type="Rhea" id="RHEA-COMP:9613"/>
        <dbReference type="Rhea" id="RHEA-COMP:9622"/>
        <dbReference type="Rhea" id="RHEA-COMP:12672"/>
        <dbReference type="Rhea" id="RHEA-COMP:12673"/>
        <dbReference type="ChEBI" id="CHEBI:15378"/>
        <dbReference type="ChEBI" id="CHEBI:64719"/>
        <dbReference type="ChEBI" id="CHEBI:78442"/>
        <dbReference type="ChEBI" id="CHEBI:78494"/>
        <dbReference type="ChEBI" id="CHEBI:133044"/>
        <dbReference type="EC" id="2.3.2.6"/>
    </reaction>
</comment>
<dbReference type="NCBIfam" id="TIGR00667">
    <property type="entry name" value="aat"/>
    <property type="match status" value="1"/>
</dbReference>
<evidence type="ECO:0000259" key="5">
    <source>
        <dbReference type="Pfam" id="PF01636"/>
    </source>
</evidence>
<comment type="catalytic activity">
    <reaction evidence="4">
        <text>N-terminal L-lysyl-[protein] + L-leucyl-tRNA(Leu) = N-terminal L-leucyl-L-lysyl-[protein] + tRNA(Leu) + H(+)</text>
        <dbReference type="Rhea" id="RHEA:12340"/>
        <dbReference type="Rhea" id="RHEA-COMP:9613"/>
        <dbReference type="Rhea" id="RHEA-COMP:9622"/>
        <dbReference type="Rhea" id="RHEA-COMP:12670"/>
        <dbReference type="Rhea" id="RHEA-COMP:12671"/>
        <dbReference type="ChEBI" id="CHEBI:15378"/>
        <dbReference type="ChEBI" id="CHEBI:65249"/>
        <dbReference type="ChEBI" id="CHEBI:78442"/>
        <dbReference type="ChEBI" id="CHEBI:78494"/>
        <dbReference type="ChEBI" id="CHEBI:133043"/>
        <dbReference type="EC" id="2.3.2.6"/>
    </reaction>
</comment>
<feature type="domain" description="Aminoglycoside phosphotransferase" evidence="5">
    <location>
        <begin position="67"/>
        <end position="266"/>
    </location>
</feature>
<comment type="function">
    <text evidence="4">Functions in the N-end rule pathway of protein degradation where it conjugates Leu, Phe and, less efficiently, Met from aminoacyl-tRNAs to the N-termini of proteins containing an N-terminal arginine or lysine.</text>
</comment>
<keyword evidence="7" id="KW-1185">Reference proteome</keyword>
<dbReference type="InterPro" id="IPR004616">
    <property type="entry name" value="Leu/Phe-tRNA_Trfase"/>
</dbReference>
<dbReference type="Gene3D" id="3.30.70.3550">
    <property type="entry name" value="Leucyl/phenylalanyl-tRNA-protein transferase, N-terminal domain"/>
    <property type="match status" value="1"/>
</dbReference>
<dbReference type="EC" id="2.3.2.6" evidence="4"/>
<dbReference type="OrthoDB" id="101887at2"/>
<dbReference type="InterPro" id="IPR042203">
    <property type="entry name" value="Leu/Phe-tRNA_Trfase_C"/>
</dbReference>
<evidence type="ECO:0000256" key="2">
    <source>
        <dbReference type="ARBA" id="ARBA00022679"/>
    </source>
</evidence>
<evidence type="ECO:0000256" key="3">
    <source>
        <dbReference type="ARBA" id="ARBA00023315"/>
    </source>
</evidence>